<sequence>MKPSPKPKAAPVGLVGETRNALAFAPLSNPGAVTVEGSVPSYRAWSTSKVLVVAAFLDTVVDGDPGRLTSTQRTQIRRALTESHMESTIALREQIPRSPGRAITAVLRSVGDTTTVAPDRSQGSMQWTVRQQVRFMAALHDRRVVSKAASAYILRSMQPIEAHRWGLGTIGASAFKGGWLRSDTETRQMGIVDGYAVAIITAGVGPAVVQTDGDAAHVRQMNHLADVLKRRLAVE</sequence>
<dbReference type="InterPro" id="IPR012338">
    <property type="entry name" value="Beta-lactam/transpept-like"/>
</dbReference>
<keyword evidence="2" id="KW-1185">Reference proteome</keyword>
<evidence type="ECO:0000313" key="1">
    <source>
        <dbReference type="EMBL" id="SES47290.1"/>
    </source>
</evidence>
<protein>
    <recommendedName>
        <fullName evidence="3">Beta-lactamase</fullName>
    </recommendedName>
</protein>
<reference evidence="2" key="1">
    <citation type="submission" date="2016-10" db="EMBL/GenBank/DDBJ databases">
        <authorList>
            <person name="Varghese N."/>
            <person name="Submissions S."/>
        </authorList>
    </citation>
    <scope>NUCLEOTIDE SEQUENCE [LARGE SCALE GENOMIC DNA]</scope>
    <source>
        <strain evidence="2">CGMCC 1.6963</strain>
    </source>
</reference>
<proteinExistence type="predicted"/>
<dbReference type="Proteomes" id="UP000199019">
    <property type="component" value="Unassembled WGS sequence"/>
</dbReference>
<dbReference type="SUPFAM" id="SSF56601">
    <property type="entry name" value="beta-lactamase/transpeptidase-like"/>
    <property type="match status" value="1"/>
</dbReference>
<organism evidence="1 2">
    <name type="scientific">Pedococcus cremeus</name>
    <dbReference type="NCBI Taxonomy" id="587636"/>
    <lineage>
        <taxon>Bacteria</taxon>
        <taxon>Bacillati</taxon>
        <taxon>Actinomycetota</taxon>
        <taxon>Actinomycetes</taxon>
        <taxon>Micrococcales</taxon>
        <taxon>Intrasporangiaceae</taxon>
        <taxon>Pedococcus</taxon>
    </lineage>
</organism>
<dbReference type="STRING" id="587636.SAMN05216199_4048"/>
<dbReference type="AlphaFoldDB" id="A0A1H9XM79"/>
<accession>A0A1H9XM79</accession>
<evidence type="ECO:0008006" key="3">
    <source>
        <dbReference type="Google" id="ProtNLM"/>
    </source>
</evidence>
<dbReference type="EMBL" id="FOHB01000009">
    <property type="protein sequence ID" value="SES47290.1"/>
    <property type="molecule type" value="Genomic_DNA"/>
</dbReference>
<evidence type="ECO:0000313" key="2">
    <source>
        <dbReference type="Proteomes" id="UP000199019"/>
    </source>
</evidence>
<gene>
    <name evidence="1" type="ORF">SAMN05216199_4048</name>
</gene>
<name>A0A1H9XM79_9MICO</name>
<dbReference type="Gene3D" id="3.40.710.10">
    <property type="entry name" value="DD-peptidase/beta-lactamase superfamily"/>
    <property type="match status" value="1"/>
</dbReference>